<keyword evidence="3" id="KW-0611">Plant defense</keyword>
<dbReference type="EMBL" id="BQNB010012802">
    <property type="protein sequence ID" value="GJT08092.1"/>
    <property type="molecule type" value="Genomic_DNA"/>
</dbReference>
<keyword evidence="6" id="KW-1185">Reference proteome</keyword>
<evidence type="ECO:0000313" key="5">
    <source>
        <dbReference type="EMBL" id="GJT08092.1"/>
    </source>
</evidence>
<evidence type="ECO:0000256" key="1">
    <source>
        <dbReference type="ARBA" id="ARBA00022737"/>
    </source>
</evidence>
<dbReference type="Proteomes" id="UP001151760">
    <property type="component" value="Unassembled WGS sequence"/>
</dbReference>
<sequence>MAELILTALLPERKLSHIQSFLEDASQREVTEETVKRWLNGLQHLAYDIDDILDALATDAMCHEFTKESEGISSKAVQWHRAPIF</sequence>
<keyword evidence="2" id="KW-0547">Nucleotide-binding</keyword>
<organism evidence="5 6">
    <name type="scientific">Tanacetum coccineum</name>
    <dbReference type="NCBI Taxonomy" id="301880"/>
    <lineage>
        <taxon>Eukaryota</taxon>
        <taxon>Viridiplantae</taxon>
        <taxon>Streptophyta</taxon>
        <taxon>Embryophyta</taxon>
        <taxon>Tracheophyta</taxon>
        <taxon>Spermatophyta</taxon>
        <taxon>Magnoliopsida</taxon>
        <taxon>eudicotyledons</taxon>
        <taxon>Gunneridae</taxon>
        <taxon>Pentapetalae</taxon>
        <taxon>asterids</taxon>
        <taxon>campanulids</taxon>
        <taxon>Asterales</taxon>
        <taxon>Asteraceae</taxon>
        <taxon>Asteroideae</taxon>
        <taxon>Anthemideae</taxon>
        <taxon>Anthemidinae</taxon>
        <taxon>Tanacetum</taxon>
    </lineage>
</organism>
<protein>
    <submittedName>
        <fullName evidence="5">NB-ARC domains-containing protein</fullName>
    </submittedName>
</protein>
<keyword evidence="1" id="KW-0677">Repeat</keyword>
<feature type="domain" description="Disease resistance N-terminal" evidence="4">
    <location>
        <begin position="12"/>
        <end position="69"/>
    </location>
</feature>
<reference evidence="5" key="1">
    <citation type="journal article" date="2022" name="Int. J. Mol. Sci.">
        <title>Draft Genome of Tanacetum Coccineum: Genomic Comparison of Closely Related Tanacetum-Family Plants.</title>
        <authorList>
            <person name="Yamashiro T."/>
            <person name="Shiraishi A."/>
            <person name="Nakayama K."/>
            <person name="Satake H."/>
        </authorList>
    </citation>
    <scope>NUCLEOTIDE SEQUENCE</scope>
</reference>
<evidence type="ECO:0000313" key="6">
    <source>
        <dbReference type="Proteomes" id="UP001151760"/>
    </source>
</evidence>
<evidence type="ECO:0000256" key="3">
    <source>
        <dbReference type="ARBA" id="ARBA00022821"/>
    </source>
</evidence>
<dbReference type="Gene3D" id="1.20.5.4130">
    <property type="match status" value="1"/>
</dbReference>
<evidence type="ECO:0000256" key="2">
    <source>
        <dbReference type="ARBA" id="ARBA00022741"/>
    </source>
</evidence>
<dbReference type="InterPro" id="IPR041118">
    <property type="entry name" value="Rx_N"/>
</dbReference>
<accession>A0ABQ5B2A9</accession>
<reference evidence="5" key="2">
    <citation type="submission" date="2022-01" db="EMBL/GenBank/DDBJ databases">
        <authorList>
            <person name="Yamashiro T."/>
            <person name="Shiraishi A."/>
            <person name="Satake H."/>
            <person name="Nakayama K."/>
        </authorList>
    </citation>
    <scope>NUCLEOTIDE SEQUENCE</scope>
</reference>
<evidence type="ECO:0000259" key="4">
    <source>
        <dbReference type="Pfam" id="PF18052"/>
    </source>
</evidence>
<proteinExistence type="predicted"/>
<comment type="caution">
    <text evidence="5">The sequence shown here is derived from an EMBL/GenBank/DDBJ whole genome shotgun (WGS) entry which is preliminary data.</text>
</comment>
<dbReference type="Pfam" id="PF18052">
    <property type="entry name" value="Rx_N"/>
    <property type="match status" value="1"/>
</dbReference>
<gene>
    <name evidence="5" type="ORF">Tco_0842554</name>
</gene>
<name>A0ABQ5B2A9_9ASTR</name>